<protein>
    <submittedName>
        <fullName evidence="2">Uncharacterized protein</fullName>
    </submittedName>
</protein>
<feature type="region of interest" description="Disordered" evidence="1">
    <location>
        <begin position="880"/>
        <end position="937"/>
    </location>
</feature>
<dbReference type="AlphaFoldDB" id="A0A2H3DD38"/>
<name>A0A2H3DD38_ARMGA</name>
<sequence length="937" mass="102817">MSDQLPSHIPQDVQETPYQQYSVDANDASVQQNPFQPGAAHTHYSQQQERIYADDQQGFDYTHYSQPNALSISYQQQPESRTYSDEEWSSPSVPYPHSNAPSNSYQQPLQGTTAPVDPPSIAPSDDGIRQYISRQQQSMQLYTDYEYHDQPPESYWPSQLYPQQPTYPDDFYRIVYAPHRFPHEAPRQFRGAPNHAVLSGGNGSAGLRIEDPNRYGGMSAKAAGKRKAVDNDDDDDSRYAESSSGTMKRFRTDASTEQMAMAPPVPHPDFNATGTMPVPSTAVVPSSCPYFDMTGMQFNADDQFEGTQFHQHMRSTQNGSSPSRSQVPRGYYDQNNVRPQGWQARNAHYETNVSSQSVHQSSQVSSVVNQYSGRQHSSIRVIVFQSVSLLRELLRTRCNGQPGDRWCVANGTEIVLVRVLHQGRPGTLHCTGIASIGAPICKLRVVCDPHEKALVHRVAVHTLLTILRKHGNTVANRYMRGTSHTQNGSHSFPQSAGHLFGSSGHSLPTPARTPLQPDNGSNGFAPSTDYFSHPSGHTLPTPARTPVHPDAAVQTQTDFQQSVDYFAGPSGHSLPTSVPTPVQPVPIQVPPPVPIITVEDTGTTGALSVDDFWSTAPVQSESPRFRIPDSGEDEPELPISLVDRPTTLLPDEKQADTAGEQVKIEQETSGGTLERPRHTMITDTPCYQKYILSAYEEQPVASTSTTSNGFQPSTDYFSRPSGQTLPTPARTPVQPDAAIQTQNDFQQSAGYLANPSVYSLPARPPVQPTTIQAPPPIPVITVEDTDTTNTLSVDDAWSTAPAQAESPEVQNEDSGEDEPELPPSPVPCPTTLFTDEKQAHTAGGQVKTEEETSGNTLERILSAVITDMPWYKEYVASAHEEQPVASTSTTSVEDPSTAGDDGATDDKEYHRVYSEFMVNDDEEGDGDSLFGSPLRRR</sequence>
<feature type="region of interest" description="Disordered" evidence="1">
    <location>
        <begin position="480"/>
        <end position="549"/>
    </location>
</feature>
<evidence type="ECO:0000313" key="2">
    <source>
        <dbReference type="EMBL" id="PBK93149.1"/>
    </source>
</evidence>
<feature type="compositionally biased region" description="Basic and acidic residues" evidence="1">
    <location>
        <begin position="904"/>
        <end position="913"/>
    </location>
</feature>
<dbReference type="EMBL" id="KZ293657">
    <property type="protein sequence ID" value="PBK93149.1"/>
    <property type="molecule type" value="Genomic_DNA"/>
</dbReference>
<feature type="compositionally biased region" description="Polar residues" evidence="1">
    <location>
        <begin position="63"/>
        <end position="81"/>
    </location>
</feature>
<feature type="region of interest" description="Disordered" evidence="1">
    <location>
        <begin position="1"/>
        <end position="124"/>
    </location>
</feature>
<proteinExistence type="predicted"/>
<reference evidence="3" key="1">
    <citation type="journal article" date="2017" name="Nat. Ecol. Evol.">
        <title>Genome expansion and lineage-specific genetic innovations in the forest pathogenic fungi Armillaria.</title>
        <authorList>
            <person name="Sipos G."/>
            <person name="Prasanna A.N."/>
            <person name="Walter M.C."/>
            <person name="O'Connor E."/>
            <person name="Balint B."/>
            <person name="Krizsan K."/>
            <person name="Kiss B."/>
            <person name="Hess J."/>
            <person name="Varga T."/>
            <person name="Slot J."/>
            <person name="Riley R."/>
            <person name="Boka B."/>
            <person name="Rigling D."/>
            <person name="Barry K."/>
            <person name="Lee J."/>
            <person name="Mihaltcheva S."/>
            <person name="LaButti K."/>
            <person name="Lipzen A."/>
            <person name="Waldron R."/>
            <person name="Moloney N.M."/>
            <person name="Sperisen C."/>
            <person name="Kredics L."/>
            <person name="Vagvoelgyi C."/>
            <person name="Patrignani A."/>
            <person name="Fitzpatrick D."/>
            <person name="Nagy I."/>
            <person name="Doyle S."/>
            <person name="Anderson J.B."/>
            <person name="Grigoriev I.V."/>
            <person name="Gueldener U."/>
            <person name="Muensterkoetter M."/>
            <person name="Nagy L.G."/>
        </authorList>
    </citation>
    <scope>NUCLEOTIDE SEQUENCE [LARGE SCALE GENOMIC DNA]</scope>
    <source>
        <strain evidence="3">Ar21-2</strain>
    </source>
</reference>
<feature type="compositionally biased region" description="Polar residues" evidence="1">
    <location>
        <begin position="516"/>
        <end position="525"/>
    </location>
</feature>
<feature type="region of interest" description="Disordered" evidence="1">
    <location>
        <begin position="798"/>
        <end position="832"/>
    </location>
</feature>
<accession>A0A2H3DD38</accession>
<keyword evidence="3" id="KW-1185">Reference proteome</keyword>
<feature type="compositionally biased region" description="Polar residues" evidence="1">
    <location>
        <begin position="310"/>
        <end position="326"/>
    </location>
</feature>
<feature type="region of interest" description="Disordered" evidence="1">
    <location>
        <begin position="310"/>
        <end position="337"/>
    </location>
</feature>
<dbReference type="STRING" id="47427.A0A2H3DD38"/>
<feature type="compositionally biased region" description="Polar residues" evidence="1">
    <location>
        <begin position="884"/>
        <end position="894"/>
    </location>
</feature>
<organism evidence="2 3">
    <name type="scientific">Armillaria gallica</name>
    <name type="common">Bulbous honey fungus</name>
    <name type="synonym">Armillaria bulbosa</name>
    <dbReference type="NCBI Taxonomy" id="47427"/>
    <lineage>
        <taxon>Eukaryota</taxon>
        <taxon>Fungi</taxon>
        <taxon>Dikarya</taxon>
        <taxon>Basidiomycota</taxon>
        <taxon>Agaricomycotina</taxon>
        <taxon>Agaricomycetes</taxon>
        <taxon>Agaricomycetidae</taxon>
        <taxon>Agaricales</taxon>
        <taxon>Marasmiineae</taxon>
        <taxon>Physalacriaceae</taxon>
        <taxon>Armillaria</taxon>
    </lineage>
</organism>
<evidence type="ECO:0000313" key="3">
    <source>
        <dbReference type="Proteomes" id="UP000217790"/>
    </source>
</evidence>
<feature type="region of interest" description="Disordered" evidence="1">
    <location>
        <begin position="620"/>
        <end position="680"/>
    </location>
</feature>
<dbReference type="OrthoDB" id="2938218at2759"/>
<feature type="region of interest" description="Disordered" evidence="1">
    <location>
        <begin position="702"/>
        <end position="733"/>
    </location>
</feature>
<feature type="compositionally biased region" description="Acidic residues" evidence="1">
    <location>
        <begin position="810"/>
        <end position="820"/>
    </location>
</feature>
<feature type="compositionally biased region" description="Polar residues" evidence="1">
    <location>
        <begin position="99"/>
        <end position="113"/>
    </location>
</feature>
<evidence type="ECO:0000256" key="1">
    <source>
        <dbReference type="SAM" id="MobiDB-lite"/>
    </source>
</evidence>
<feature type="compositionally biased region" description="Polar residues" evidence="1">
    <location>
        <begin position="702"/>
        <end position="726"/>
    </location>
</feature>
<feature type="compositionally biased region" description="Polar residues" evidence="1">
    <location>
        <begin position="13"/>
        <end position="35"/>
    </location>
</feature>
<feature type="region of interest" description="Disordered" evidence="1">
    <location>
        <begin position="216"/>
        <end position="256"/>
    </location>
</feature>
<dbReference type="Proteomes" id="UP000217790">
    <property type="component" value="Unassembled WGS sequence"/>
</dbReference>
<gene>
    <name evidence="2" type="ORF">ARMGADRAFT_1165388</name>
</gene>
<dbReference type="InParanoid" id="A0A2H3DD38"/>
<dbReference type="OMA" id="HRFPHEA"/>
<feature type="compositionally biased region" description="Polar residues" evidence="1">
    <location>
        <begin position="482"/>
        <end position="494"/>
    </location>
</feature>